<feature type="transmembrane region" description="Helical" evidence="6">
    <location>
        <begin position="185"/>
        <end position="205"/>
    </location>
</feature>
<dbReference type="AlphaFoldDB" id="A0A1I0WXD6"/>
<feature type="transmembrane region" description="Helical" evidence="6">
    <location>
        <begin position="87"/>
        <end position="108"/>
    </location>
</feature>
<feature type="transmembrane region" description="Helical" evidence="6">
    <location>
        <begin position="40"/>
        <end position="57"/>
    </location>
</feature>
<evidence type="ECO:0000256" key="3">
    <source>
        <dbReference type="ARBA" id="ARBA00022692"/>
    </source>
</evidence>
<accession>A0A1I0WXD6</accession>
<dbReference type="GO" id="GO:0005886">
    <property type="term" value="C:plasma membrane"/>
    <property type="evidence" value="ECO:0007669"/>
    <property type="project" value="UniProtKB-SubCell"/>
</dbReference>
<evidence type="ECO:0000256" key="1">
    <source>
        <dbReference type="ARBA" id="ARBA00004651"/>
    </source>
</evidence>
<proteinExistence type="predicted"/>
<dbReference type="InterPro" id="IPR050833">
    <property type="entry name" value="Poly_Biosynth_Transport"/>
</dbReference>
<dbReference type="InterPro" id="IPR002797">
    <property type="entry name" value="Polysacc_synth"/>
</dbReference>
<evidence type="ECO:0000256" key="6">
    <source>
        <dbReference type="SAM" id="Phobius"/>
    </source>
</evidence>
<keyword evidence="5 6" id="KW-0472">Membrane</keyword>
<feature type="transmembrane region" description="Helical" evidence="6">
    <location>
        <begin position="279"/>
        <end position="302"/>
    </location>
</feature>
<dbReference type="InterPro" id="IPR024923">
    <property type="entry name" value="PG_synth_SpoVB"/>
</dbReference>
<dbReference type="PANTHER" id="PTHR30250:SF21">
    <property type="entry name" value="LIPID II FLIPPASE MURJ"/>
    <property type="match status" value="1"/>
</dbReference>
<dbReference type="PANTHER" id="PTHR30250">
    <property type="entry name" value="PST FAMILY PREDICTED COLANIC ACID TRANSPORTER"/>
    <property type="match status" value="1"/>
</dbReference>
<keyword evidence="8" id="KW-1185">Reference proteome</keyword>
<feature type="transmembrane region" description="Helical" evidence="6">
    <location>
        <begin position="12"/>
        <end position="34"/>
    </location>
</feature>
<organism evidence="7 8">
    <name type="scientific">Clostridium frigidicarnis</name>
    <dbReference type="NCBI Taxonomy" id="84698"/>
    <lineage>
        <taxon>Bacteria</taxon>
        <taxon>Bacillati</taxon>
        <taxon>Bacillota</taxon>
        <taxon>Clostridia</taxon>
        <taxon>Eubacteriales</taxon>
        <taxon>Clostridiaceae</taxon>
        <taxon>Clostridium</taxon>
    </lineage>
</organism>
<evidence type="ECO:0000256" key="4">
    <source>
        <dbReference type="ARBA" id="ARBA00022989"/>
    </source>
</evidence>
<feature type="transmembrane region" description="Helical" evidence="6">
    <location>
        <begin position="455"/>
        <end position="478"/>
    </location>
</feature>
<feature type="transmembrane region" description="Helical" evidence="6">
    <location>
        <begin position="385"/>
        <end position="406"/>
    </location>
</feature>
<feature type="transmembrane region" description="Helical" evidence="6">
    <location>
        <begin position="412"/>
        <end position="435"/>
    </location>
</feature>
<feature type="transmembrane region" description="Helical" evidence="6">
    <location>
        <begin position="323"/>
        <end position="347"/>
    </location>
</feature>
<feature type="transmembrane region" description="Helical" evidence="6">
    <location>
        <begin position="490"/>
        <end position="512"/>
    </location>
</feature>
<feature type="transmembrane region" description="Helical" evidence="6">
    <location>
        <begin position="160"/>
        <end position="179"/>
    </location>
</feature>
<comment type="subcellular location">
    <subcellularLocation>
        <location evidence="1">Cell membrane</location>
        <topology evidence="1">Multi-pass membrane protein</topology>
    </subcellularLocation>
</comment>
<evidence type="ECO:0000256" key="2">
    <source>
        <dbReference type="ARBA" id="ARBA00022475"/>
    </source>
</evidence>
<protein>
    <submittedName>
        <fullName evidence="7">Stage V sporulation protein B</fullName>
    </submittedName>
</protein>
<dbReference type="STRING" id="84698.SAMN04488528_100687"/>
<dbReference type="PIRSF" id="PIRSF038958">
    <property type="entry name" value="PG_synth_SpoVB"/>
    <property type="match status" value="1"/>
</dbReference>
<feature type="transmembrane region" description="Helical" evidence="6">
    <location>
        <begin position="234"/>
        <end position="259"/>
    </location>
</feature>
<keyword evidence="3 6" id="KW-0812">Transmembrane</keyword>
<sequence length="536" mass="58093">MKEQSTTKGFAILSFAGIMAKVISLLYVPLLINILGEEGYGVYTSVYQIFALAYVITNTGMQTAISKQVSELIALNNHKDAVKTFKIARSILFALSMFICMIILQFSVPIARGIENEKGLLALITLAPAIVVTSVLAAYRGYFQGRSIMTPTAVSQVIEQLFNAIFTVLFAAILVSRGVGYGAAGGTIGTVLSGLFAAVYLIWMYRKSRIIKTPKSVDLLEPKRLSNGEIVRKLFKYGIPITLSATLQNLGVTIDMIVVRRRLIVSGLSTEQVDINFALLSKYTTLVGVPLALIAALCAAIIPSISRAVVVNDRKTIKEKIGFAFKMSYLVSIPSAVGLAILSKPIYELILKTKGYDMMQLGAVALIFMSIVQIQTIILQCMNKLYLVLISLGTGIIIKIITNYILVAIPGIGVKGAIIGTTLSSLIPMIINNIIMKRTLKMNIGLLKYAVKPTLASILMAAAVILCRVICVSALTLISSNKLFSNALPTLISILVGMIVYGYGMILTGGVTRKDVLSVSPKIERIMPGFMKRKLR</sequence>
<dbReference type="RefSeq" id="WP_090039491.1">
    <property type="nucleotide sequence ID" value="NZ_FOKI01000006.1"/>
</dbReference>
<keyword evidence="2" id="KW-1003">Cell membrane</keyword>
<evidence type="ECO:0000256" key="5">
    <source>
        <dbReference type="ARBA" id="ARBA00023136"/>
    </source>
</evidence>
<dbReference type="CDD" id="cd13124">
    <property type="entry name" value="MATE_SpoVB_like"/>
    <property type="match status" value="1"/>
</dbReference>
<feature type="transmembrane region" description="Helical" evidence="6">
    <location>
        <begin position="359"/>
        <end position="378"/>
    </location>
</feature>
<dbReference type="Proteomes" id="UP000198619">
    <property type="component" value="Unassembled WGS sequence"/>
</dbReference>
<keyword evidence="4 6" id="KW-1133">Transmembrane helix</keyword>
<name>A0A1I0WXD6_9CLOT</name>
<gene>
    <name evidence="7" type="ORF">SAMN04488528_100687</name>
</gene>
<evidence type="ECO:0000313" key="7">
    <source>
        <dbReference type="EMBL" id="SFA92573.1"/>
    </source>
</evidence>
<feature type="transmembrane region" description="Helical" evidence="6">
    <location>
        <begin position="120"/>
        <end position="139"/>
    </location>
</feature>
<dbReference type="EMBL" id="FOKI01000006">
    <property type="protein sequence ID" value="SFA92573.1"/>
    <property type="molecule type" value="Genomic_DNA"/>
</dbReference>
<evidence type="ECO:0000313" key="8">
    <source>
        <dbReference type="Proteomes" id="UP000198619"/>
    </source>
</evidence>
<reference evidence="7 8" key="1">
    <citation type="submission" date="2016-10" db="EMBL/GenBank/DDBJ databases">
        <authorList>
            <person name="de Groot N.N."/>
        </authorList>
    </citation>
    <scope>NUCLEOTIDE SEQUENCE [LARGE SCALE GENOMIC DNA]</scope>
    <source>
        <strain evidence="7 8">DSM 12271</strain>
    </source>
</reference>
<dbReference type="Pfam" id="PF01943">
    <property type="entry name" value="Polysacc_synt"/>
    <property type="match status" value="1"/>
</dbReference>
<dbReference type="OrthoDB" id="9775950at2"/>